<dbReference type="SMART" id="SM00320">
    <property type="entry name" value="WD40"/>
    <property type="match status" value="4"/>
</dbReference>
<sequence>MLYSVRHDEGSVVATLCSHRDVVSVLTLANDDMTVLSGSWDSKMVHWDLNLGMPIRIYAGHIAQISSAQWHPTQPYMFLASAVNGRCGQWDTRVPGDLPVVKFPLPEKTPPWILSSCFNPILGHVYIGRRNHTVDVYERDGGLLRTLTLPRNSGPVSKVLCMENGRSLMIGSSDNVRQWDLEHTGNAVPFTIIPGHHGGNLSEMLVNPDCRFMITASGSRGWDSAGKDTAQCLIYTVSSVF</sequence>
<dbReference type="OrthoDB" id="10260946at2759"/>
<dbReference type="PANTHER" id="PTHR19848">
    <property type="entry name" value="WD40 REPEAT PROTEIN"/>
    <property type="match status" value="1"/>
</dbReference>
<dbReference type="SUPFAM" id="SSF50978">
    <property type="entry name" value="WD40 repeat-like"/>
    <property type="match status" value="1"/>
</dbReference>
<dbReference type="PROSITE" id="PS50082">
    <property type="entry name" value="WD_REPEATS_2"/>
    <property type="match status" value="1"/>
</dbReference>
<dbReference type="InterPro" id="IPR001680">
    <property type="entry name" value="WD40_rpt"/>
</dbReference>
<evidence type="ECO:0000256" key="1">
    <source>
        <dbReference type="ARBA" id="ARBA00022574"/>
    </source>
</evidence>
<feature type="domain" description="Transcription factor spt8 beta-propeller" evidence="4">
    <location>
        <begin position="2"/>
        <end position="74"/>
    </location>
</feature>
<dbReference type="InterPro" id="IPR015943">
    <property type="entry name" value="WD40/YVTN_repeat-like_dom_sf"/>
</dbReference>
<feature type="repeat" description="WD" evidence="3">
    <location>
        <begin position="16"/>
        <end position="57"/>
    </location>
</feature>
<keyword evidence="6" id="KW-1185">Reference proteome</keyword>
<protein>
    <recommendedName>
        <fullName evidence="4">Transcription factor spt8 beta-propeller domain-containing protein</fullName>
    </recommendedName>
</protein>
<dbReference type="eggNOG" id="ENOG502QS8F">
    <property type="taxonomic scope" value="Eukaryota"/>
</dbReference>
<dbReference type="EMBL" id="GG745331">
    <property type="protein sequence ID" value="KNE57424.1"/>
    <property type="molecule type" value="Genomic_DNA"/>
</dbReference>
<organism evidence="5 6">
    <name type="scientific">Allomyces macrogynus (strain ATCC 38327)</name>
    <name type="common">Allomyces javanicus var. macrogynus</name>
    <dbReference type="NCBI Taxonomy" id="578462"/>
    <lineage>
        <taxon>Eukaryota</taxon>
        <taxon>Fungi</taxon>
        <taxon>Fungi incertae sedis</taxon>
        <taxon>Blastocladiomycota</taxon>
        <taxon>Blastocladiomycetes</taxon>
        <taxon>Blastocladiales</taxon>
        <taxon>Blastocladiaceae</taxon>
        <taxon>Allomyces</taxon>
    </lineage>
</organism>
<evidence type="ECO:0000259" key="4">
    <source>
        <dbReference type="Pfam" id="PF23798"/>
    </source>
</evidence>
<reference evidence="6" key="2">
    <citation type="submission" date="2009-11" db="EMBL/GenBank/DDBJ databases">
        <title>The Genome Sequence of Allomyces macrogynus strain ATCC 38327.</title>
        <authorList>
            <consortium name="The Broad Institute Genome Sequencing Platform"/>
            <person name="Russ C."/>
            <person name="Cuomo C."/>
            <person name="Shea T."/>
            <person name="Young S.K."/>
            <person name="Zeng Q."/>
            <person name="Koehrsen M."/>
            <person name="Haas B."/>
            <person name="Borodovsky M."/>
            <person name="Guigo R."/>
            <person name="Alvarado L."/>
            <person name="Berlin A."/>
            <person name="Borenstein D."/>
            <person name="Chen Z."/>
            <person name="Engels R."/>
            <person name="Freedman E."/>
            <person name="Gellesch M."/>
            <person name="Goldberg J."/>
            <person name="Griggs A."/>
            <person name="Gujja S."/>
            <person name="Heiman D."/>
            <person name="Hepburn T."/>
            <person name="Howarth C."/>
            <person name="Jen D."/>
            <person name="Larson L."/>
            <person name="Lewis B."/>
            <person name="Mehta T."/>
            <person name="Park D."/>
            <person name="Pearson M."/>
            <person name="Roberts A."/>
            <person name="Saif S."/>
            <person name="Shenoy N."/>
            <person name="Sisk P."/>
            <person name="Stolte C."/>
            <person name="Sykes S."/>
            <person name="Walk T."/>
            <person name="White J."/>
            <person name="Yandava C."/>
            <person name="Burger G."/>
            <person name="Gray M.W."/>
            <person name="Holland P.W.H."/>
            <person name="King N."/>
            <person name="Lang F.B.F."/>
            <person name="Roger A.J."/>
            <person name="Ruiz-Trillo I."/>
            <person name="Lander E."/>
            <person name="Nusbaum C."/>
        </authorList>
    </citation>
    <scope>NUCLEOTIDE SEQUENCE [LARGE SCALE GENOMIC DNA]</scope>
    <source>
        <strain evidence="6">ATCC 38327</strain>
    </source>
</reference>
<evidence type="ECO:0000313" key="6">
    <source>
        <dbReference type="Proteomes" id="UP000054350"/>
    </source>
</evidence>
<dbReference type="OMA" id="RIYAGHI"/>
<dbReference type="Gene3D" id="2.130.10.10">
    <property type="entry name" value="YVTN repeat-like/Quinoprotein amine dehydrogenase"/>
    <property type="match status" value="1"/>
</dbReference>
<proteinExistence type="predicted"/>
<name>A0A0L0S4W2_ALLM3</name>
<dbReference type="Proteomes" id="UP000054350">
    <property type="component" value="Unassembled WGS sequence"/>
</dbReference>
<dbReference type="InterPro" id="IPR036322">
    <property type="entry name" value="WD40_repeat_dom_sf"/>
</dbReference>
<dbReference type="AlphaFoldDB" id="A0A0L0S4W2"/>
<dbReference type="Pfam" id="PF23798">
    <property type="entry name" value="Beta-prop_SPT8"/>
    <property type="match status" value="2"/>
</dbReference>
<feature type="domain" description="Transcription factor spt8 beta-propeller" evidence="4">
    <location>
        <begin position="77"/>
        <end position="237"/>
    </location>
</feature>
<evidence type="ECO:0000313" key="5">
    <source>
        <dbReference type="EMBL" id="KNE57424.1"/>
    </source>
</evidence>
<keyword evidence="1 3" id="KW-0853">WD repeat</keyword>
<dbReference type="PANTHER" id="PTHR19848:SF8">
    <property type="entry name" value="F-BOX AND WD REPEAT DOMAIN CONTAINING 7"/>
    <property type="match status" value="1"/>
</dbReference>
<accession>A0A0L0S4W2</accession>
<dbReference type="InterPro" id="IPR057544">
    <property type="entry name" value="Beta-prop_SPT8"/>
</dbReference>
<reference evidence="5 6" key="1">
    <citation type="submission" date="2009-11" db="EMBL/GenBank/DDBJ databases">
        <title>Annotation of Allomyces macrogynus ATCC 38327.</title>
        <authorList>
            <consortium name="The Broad Institute Genome Sequencing Platform"/>
            <person name="Russ C."/>
            <person name="Cuomo C."/>
            <person name="Burger G."/>
            <person name="Gray M.W."/>
            <person name="Holland P.W.H."/>
            <person name="King N."/>
            <person name="Lang F.B.F."/>
            <person name="Roger A.J."/>
            <person name="Ruiz-Trillo I."/>
            <person name="Young S.K."/>
            <person name="Zeng Q."/>
            <person name="Gargeya S."/>
            <person name="Fitzgerald M."/>
            <person name="Haas B."/>
            <person name="Abouelleil A."/>
            <person name="Alvarado L."/>
            <person name="Arachchi H.M."/>
            <person name="Berlin A."/>
            <person name="Chapman S.B."/>
            <person name="Gearin G."/>
            <person name="Goldberg J."/>
            <person name="Griggs A."/>
            <person name="Gujja S."/>
            <person name="Hansen M."/>
            <person name="Heiman D."/>
            <person name="Howarth C."/>
            <person name="Larimer J."/>
            <person name="Lui A."/>
            <person name="MacDonald P.J.P."/>
            <person name="McCowen C."/>
            <person name="Montmayeur A."/>
            <person name="Murphy C."/>
            <person name="Neiman D."/>
            <person name="Pearson M."/>
            <person name="Priest M."/>
            <person name="Roberts A."/>
            <person name="Saif S."/>
            <person name="Shea T."/>
            <person name="Sisk P."/>
            <person name="Stolte C."/>
            <person name="Sykes S."/>
            <person name="Wortman J."/>
            <person name="Nusbaum C."/>
            <person name="Birren B."/>
        </authorList>
    </citation>
    <scope>NUCLEOTIDE SEQUENCE [LARGE SCALE GENOMIC DNA]</scope>
    <source>
        <strain evidence="5 6">ATCC 38327</strain>
    </source>
</reference>
<dbReference type="STRING" id="578462.A0A0L0S4W2"/>
<dbReference type="VEuPathDB" id="FungiDB:AMAG_03142"/>
<gene>
    <name evidence="5" type="ORF">AMAG_03142</name>
</gene>
<evidence type="ECO:0000256" key="2">
    <source>
        <dbReference type="ARBA" id="ARBA00022737"/>
    </source>
</evidence>
<keyword evidence="2" id="KW-0677">Repeat</keyword>
<evidence type="ECO:0000256" key="3">
    <source>
        <dbReference type="PROSITE-ProRule" id="PRU00221"/>
    </source>
</evidence>